<dbReference type="PROSITE" id="PS51462">
    <property type="entry name" value="NUDIX"/>
    <property type="match status" value="1"/>
</dbReference>
<dbReference type="EC" id="3.6.-.-" evidence="4"/>
<protein>
    <submittedName>
        <fullName evidence="4">NUDIX hydrolase</fullName>
        <ecNumber evidence="4">3.6.-.-</ecNumber>
    </submittedName>
</protein>
<dbReference type="PANTHER" id="PTHR43046:SF14">
    <property type="entry name" value="MUTT_NUDIX FAMILY PROTEIN"/>
    <property type="match status" value="1"/>
</dbReference>
<keyword evidence="5" id="KW-1185">Reference proteome</keyword>
<evidence type="ECO:0000259" key="3">
    <source>
        <dbReference type="PROSITE" id="PS51462"/>
    </source>
</evidence>
<dbReference type="RefSeq" id="WP_274047014.1">
    <property type="nucleotide sequence ID" value="NZ_JANCPR020000038.1"/>
</dbReference>
<comment type="cofactor">
    <cofactor evidence="1">
        <name>Mg(2+)</name>
        <dbReference type="ChEBI" id="CHEBI:18420"/>
    </cofactor>
</comment>
<keyword evidence="2 4" id="KW-0378">Hydrolase</keyword>
<dbReference type="Pfam" id="PF00293">
    <property type="entry name" value="NUDIX"/>
    <property type="match status" value="1"/>
</dbReference>
<gene>
    <name evidence="4" type="ORF">NMN56_030895</name>
</gene>
<evidence type="ECO:0000313" key="5">
    <source>
        <dbReference type="Proteomes" id="UP001214441"/>
    </source>
</evidence>
<dbReference type="InterPro" id="IPR000086">
    <property type="entry name" value="NUDIX_hydrolase_dom"/>
</dbReference>
<dbReference type="InterPro" id="IPR015797">
    <property type="entry name" value="NUDIX_hydrolase-like_dom_sf"/>
</dbReference>
<evidence type="ECO:0000256" key="1">
    <source>
        <dbReference type="ARBA" id="ARBA00001946"/>
    </source>
</evidence>
<dbReference type="GO" id="GO:0016787">
    <property type="term" value="F:hydrolase activity"/>
    <property type="evidence" value="ECO:0007669"/>
    <property type="project" value="UniProtKB-KW"/>
</dbReference>
<evidence type="ECO:0000256" key="2">
    <source>
        <dbReference type="ARBA" id="ARBA00022801"/>
    </source>
</evidence>
<reference evidence="4 5" key="1">
    <citation type="submission" date="2023-05" db="EMBL/GenBank/DDBJ databases">
        <title>Streptantibioticus silvisoli sp. nov., acidotolerant actinomycetes 1 from pine litter.</title>
        <authorList>
            <person name="Swiecimska M."/>
            <person name="Golinska P."/>
            <person name="Sangal V."/>
            <person name="Wachnowicz B."/>
            <person name="Goodfellow M."/>
        </authorList>
    </citation>
    <scope>NUCLEOTIDE SEQUENCE [LARGE SCALE GENOMIC DNA]</scope>
    <source>
        <strain evidence="4 5">DSM 42109</strain>
    </source>
</reference>
<dbReference type="PANTHER" id="PTHR43046">
    <property type="entry name" value="GDP-MANNOSE MANNOSYL HYDROLASE"/>
    <property type="match status" value="1"/>
</dbReference>
<comment type="caution">
    <text evidence="4">The sequence shown here is derived from an EMBL/GenBank/DDBJ whole genome shotgun (WGS) entry which is preliminary data.</text>
</comment>
<dbReference type="Proteomes" id="UP001214441">
    <property type="component" value="Unassembled WGS sequence"/>
</dbReference>
<accession>A0ABT7A4K9</accession>
<name>A0ABT7A4K9_9ACTN</name>
<dbReference type="SUPFAM" id="SSF55811">
    <property type="entry name" value="Nudix"/>
    <property type="match status" value="1"/>
</dbReference>
<sequence length="169" mass="19139">MVPSPEELKNPSPVRHGCLALILNQANAVLMVRPTAKDGGCYQLPGGTAWKNEPPWEAVRREVREETRLDVRPRRLLVLDWTAAQPDQDIAAGINFVFWCGRVPNHTPITLPKPRGLKKSELDDYRWVRVIDLDSCCAPYQVRRVRAALQARARGILMELHEGHPTRPP</sequence>
<dbReference type="EMBL" id="JANCPR020000038">
    <property type="protein sequence ID" value="MDJ1136278.1"/>
    <property type="molecule type" value="Genomic_DNA"/>
</dbReference>
<dbReference type="Gene3D" id="3.90.79.10">
    <property type="entry name" value="Nucleoside Triphosphate Pyrophosphohydrolase"/>
    <property type="match status" value="1"/>
</dbReference>
<evidence type="ECO:0000313" key="4">
    <source>
        <dbReference type="EMBL" id="MDJ1136278.1"/>
    </source>
</evidence>
<dbReference type="InterPro" id="IPR020084">
    <property type="entry name" value="NUDIX_hydrolase_CS"/>
</dbReference>
<organism evidence="4 5">
    <name type="scientific">Streptomyces iconiensis</name>
    <dbReference type="NCBI Taxonomy" id="1384038"/>
    <lineage>
        <taxon>Bacteria</taxon>
        <taxon>Bacillati</taxon>
        <taxon>Actinomycetota</taxon>
        <taxon>Actinomycetes</taxon>
        <taxon>Kitasatosporales</taxon>
        <taxon>Streptomycetaceae</taxon>
        <taxon>Streptomyces</taxon>
    </lineage>
</organism>
<proteinExistence type="predicted"/>
<dbReference type="PROSITE" id="PS00893">
    <property type="entry name" value="NUDIX_BOX"/>
    <property type="match status" value="1"/>
</dbReference>
<feature type="domain" description="Nudix hydrolase" evidence="3">
    <location>
        <begin position="13"/>
        <end position="150"/>
    </location>
</feature>